<name>A0ABR4P9E9_9HELO</name>
<gene>
    <name evidence="1" type="ORF">PVAG01_08441</name>
</gene>
<dbReference type="Gene3D" id="3.40.50.11350">
    <property type="match status" value="1"/>
</dbReference>
<proteinExistence type="predicted"/>
<organism evidence="1 2">
    <name type="scientific">Phlyctema vagabunda</name>
    <dbReference type="NCBI Taxonomy" id="108571"/>
    <lineage>
        <taxon>Eukaryota</taxon>
        <taxon>Fungi</taxon>
        <taxon>Dikarya</taxon>
        <taxon>Ascomycota</taxon>
        <taxon>Pezizomycotina</taxon>
        <taxon>Leotiomycetes</taxon>
        <taxon>Helotiales</taxon>
        <taxon>Dermateaceae</taxon>
        <taxon>Phlyctema</taxon>
    </lineage>
</organism>
<evidence type="ECO:0000313" key="1">
    <source>
        <dbReference type="EMBL" id="KAL3419942.1"/>
    </source>
</evidence>
<reference evidence="1 2" key="1">
    <citation type="submission" date="2024-06" db="EMBL/GenBank/DDBJ databases">
        <title>Complete genome of Phlyctema vagabunda strain 19-DSS-EL-015.</title>
        <authorList>
            <person name="Fiorenzani C."/>
        </authorList>
    </citation>
    <scope>NUCLEOTIDE SEQUENCE [LARGE SCALE GENOMIC DNA]</scope>
    <source>
        <strain evidence="1 2">19-DSS-EL-015</strain>
    </source>
</reference>
<dbReference type="CDD" id="cd11296">
    <property type="entry name" value="O-FucT_like"/>
    <property type="match status" value="1"/>
</dbReference>
<dbReference type="EMBL" id="JBFCZG010000007">
    <property type="protein sequence ID" value="KAL3419942.1"/>
    <property type="molecule type" value="Genomic_DNA"/>
</dbReference>
<protein>
    <submittedName>
        <fullName evidence="1">Alternative oxidase</fullName>
    </submittedName>
</protein>
<sequence>MSEEEFLNAALATDIYHQKYNGAGLQKLCNETRWREGYIFSCEQVGGGIGNIRAAFLGCLRFTIEAGGAFIIPKINPQKAYGEHGLSSSLTWEAFNEIDQVFDRKHFIRTMKSDCPQLEIIDDRSKLWEFQSSSSPIPLNPKELVQTIHNGSVITNPADWALAFDAWLENVHLFTEDGLPLKPSKKVPIRIGLLEESFAWPIAYDVPDFTDNFGRVFKFPGRLRRLSAKALYSLYAKFNIQQNPAHVSTKAFLGAYVGTQQTRELKPRQSFDEQAAHILEQVALQKLPHIFIASDSPADTEILRRELQRPRSLPGVDTTNTSSIKMFTVWDLLEDKDHEDFKSLTWDQMELVDHDILLRSSYFVGPSQSNFSWLLALQRQASSKNHAYNLGEIPGNTWHDNRSCIYGSDGARTMIASPMWV</sequence>
<comment type="caution">
    <text evidence="1">The sequence shown here is derived from an EMBL/GenBank/DDBJ whole genome shotgun (WGS) entry which is preliminary data.</text>
</comment>
<evidence type="ECO:0000313" key="2">
    <source>
        <dbReference type="Proteomes" id="UP001629113"/>
    </source>
</evidence>
<dbReference type="Proteomes" id="UP001629113">
    <property type="component" value="Unassembled WGS sequence"/>
</dbReference>
<accession>A0ABR4P9E9</accession>
<keyword evidence="2" id="KW-1185">Reference proteome</keyword>